<dbReference type="InterPro" id="IPR000914">
    <property type="entry name" value="SBP_5_dom"/>
</dbReference>
<proteinExistence type="inferred from homology"/>
<dbReference type="CDD" id="cd08513">
    <property type="entry name" value="PBP2_thermophilic_Hb8_like"/>
    <property type="match status" value="1"/>
</dbReference>
<dbReference type="GO" id="GO:0015833">
    <property type="term" value="P:peptide transport"/>
    <property type="evidence" value="ECO:0007669"/>
    <property type="project" value="TreeGrafter"/>
</dbReference>
<dbReference type="Gene3D" id="3.10.105.10">
    <property type="entry name" value="Dipeptide-binding Protein, Domain 3"/>
    <property type="match status" value="1"/>
</dbReference>
<keyword evidence="7" id="KW-1185">Reference proteome</keyword>
<dbReference type="RefSeq" id="WP_241712017.1">
    <property type="nucleotide sequence ID" value="NZ_JALBUF010000001.1"/>
</dbReference>
<keyword evidence="4" id="KW-0732">Signal</keyword>
<keyword evidence="3" id="KW-0813">Transport</keyword>
<evidence type="ECO:0000256" key="1">
    <source>
        <dbReference type="ARBA" id="ARBA00004196"/>
    </source>
</evidence>
<dbReference type="GO" id="GO:0030313">
    <property type="term" value="C:cell envelope"/>
    <property type="evidence" value="ECO:0007669"/>
    <property type="project" value="UniProtKB-SubCell"/>
</dbReference>
<name>A0A9X1VAJ1_9BACL</name>
<feature type="domain" description="Solute-binding protein family 5" evidence="5">
    <location>
        <begin position="111"/>
        <end position="495"/>
    </location>
</feature>
<gene>
    <name evidence="6" type="primary">appA_1</name>
    <name evidence="6" type="ORF">MM817_00681</name>
</gene>
<evidence type="ECO:0000313" key="7">
    <source>
        <dbReference type="Proteomes" id="UP001139263"/>
    </source>
</evidence>
<evidence type="ECO:0000256" key="4">
    <source>
        <dbReference type="ARBA" id="ARBA00022729"/>
    </source>
</evidence>
<comment type="subcellular location">
    <subcellularLocation>
        <location evidence="1">Cell envelope</location>
    </subcellularLocation>
</comment>
<reference evidence="6" key="1">
    <citation type="submission" date="2022-03" db="EMBL/GenBank/DDBJ databases">
        <title>Draft Genome Sequence of Firmicute Strain S0AB, a Heterotrophic Iron/Sulfur-Oxidizing Extreme Acidophile.</title>
        <authorList>
            <person name="Vergara E."/>
            <person name="Pakostova E."/>
            <person name="Johnson D.B."/>
            <person name="Holmes D.S."/>
        </authorList>
    </citation>
    <scope>NUCLEOTIDE SEQUENCE</scope>
    <source>
        <strain evidence="6">S0AB</strain>
    </source>
</reference>
<dbReference type="EMBL" id="JALBUF010000001">
    <property type="protein sequence ID" value="MCI0182422.1"/>
    <property type="molecule type" value="Genomic_DNA"/>
</dbReference>
<organism evidence="6 7">
    <name type="scientific">Sulfoacidibacillus ferrooxidans</name>
    <dbReference type="NCBI Taxonomy" id="2005001"/>
    <lineage>
        <taxon>Bacteria</taxon>
        <taxon>Bacillati</taxon>
        <taxon>Bacillota</taxon>
        <taxon>Bacilli</taxon>
        <taxon>Bacillales</taxon>
        <taxon>Alicyclobacillaceae</taxon>
        <taxon>Sulfoacidibacillus</taxon>
    </lineage>
</organism>
<dbReference type="InterPro" id="IPR039424">
    <property type="entry name" value="SBP_5"/>
</dbReference>
<accession>A0A9X1VAJ1</accession>
<dbReference type="InterPro" id="IPR030678">
    <property type="entry name" value="Peptide/Ni-bd"/>
</dbReference>
<evidence type="ECO:0000259" key="5">
    <source>
        <dbReference type="Pfam" id="PF00496"/>
    </source>
</evidence>
<dbReference type="Gene3D" id="3.40.190.10">
    <property type="entry name" value="Periplasmic binding protein-like II"/>
    <property type="match status" value="1"/>
</dbReference>
<evidence type="ECO:0000313" key="6">
    <source>
        <dbReference type="EMBL" id="MCI0182422.1"/>
    </source>
</evidence>
<dbReference type="SUPFAM" id="SSF53850">
    <property type="entry name" value="Periplasmic binding protein-like II"/>
    <property type="match status" value="1"/>
</dbReference>
<evidence type="ECO:0000256" key="3">
    <source>
        <dbReference type="ARBA" id="ARBA00022448"/>
    </source>
</evidence>
<dbReference type="AlphaFoldDB" id="A0A9X1VAJ1"/>
<dbReference type="PANTHER" id="PTHR30290">
    <property type="entry name" value="PERIPLASMIC BINDING COMPONENT OF ABC TRANSPORTER"/>
    <property type="match status" value="1"/>
</dbReference>
<dbReference type="GO" id="GO:0042597">
    <property type="term" value="C:periplasmic space"/>
    <property type="evidence" value="ECO:0007669"/>
    <property type="project" value="UniProtKB-ARBA"/>
</dbReference>
<dbReference type="PIRSF" id="PIRSF002741">
    <property type="entry name" value="MppA"/>
    <property type="match status" value="1"/>
</dbReference>
<evidence type="ECO:0000256" key="2">
    <source>
        <dbReference type="ARBA" id="ARBA00005695"/>
    </source>
</evidence>
<dbReference type="GO" id="GO:1904680">
    <property type="term" value="F:peptide transmembrane transporter activity"/>
    <property type="evidence" value="ECO:0007669"/>
    <property type="project" value="TreeGrafter"/>
</dbReference>
<protein>
    <submittedName>
        <fullName evidence="6">Oligopeptide-binding protein AppA</fullName>
    </submittedName>
</protein>
<sequence>MPWITKGKMNRVGSQKVKSFGYGMLAVSLALVVTGCGSTTNSSTGSAGQSATSLKPTPGGTIVIAQAAQTNYNWYLPITDASFDYNAGLYDEIYKPLLWINNNYSINWQSSIANKITYNKSGTIYHVFLNPKWKWSNGQPVTSKDVLFTWHVIQAASSANAPAPWPYVGEGTGDIPSGIKSVVANNSYEFTVTLDQPANQQWFIYNGLIQLVPMPAAAWDIHKNIMKEIKYLGEEATNPNFISVVDGPFKLQKAVPNQYWTLIPNPEYSGHKSIVSKIILAYEASNTAEFAALRTGEVNVGYMDLSQIGSSKALTSQGDSIVPEYTFGYFDTELNLFPGAQVRGIFKNLYVRQAMEMGINNQAINQYIYHGYADPIDGPIPNIPKTKFYDPALNTNPYPFNIAAGKKLLESHGWKLVNGVMTKGSEKMKFTMLYPSGTLSETDAVELMQQDWAQEGIDIQVKPLSFSSLISLTSDVKNPNGWQMATGLGWYYDGPGFYPSGGGLFGTGASSGDGYSNSEEDALIHATHLPYPTEQQNMQVFFKYEEFTAKHLPVLWQNNQATLTVHAPNIHGTIQYADASVGIPQMQYWWVSPSA</sequence>
<comment type="caution">
    <text evidence="6">The sequence shown here is derived from an EMBL/GenBank/DDBJ whole genome shotgun (WGS) entry which is preliminary data.</text>
</comment>
<dbReference type="GO" id="GO:0043190">
    <property type="term" value="C:ATP-binding cassette (ABC) transporter complex"/>
    <property type="evidence" value="ECO:0007669"/>
    <property type="project" value="InterPro"/>
</dbReference>
<dbReference type="Pfam" id="PF00496">
    <property type="entry name" value="SBP_bac_5"/>
    <property type="match status" value="1"/>
</dbReference>
<dbReference type="Proteomes" id="UP001139263">
    <property type="component" value="Unassembled WGS sequence"/>
</dbReference>
<dbReference type="PANTHER" id="PTHR30290:SF10">
    <property type="entry name" value="PERIPLASMIC OLIGOPEPTIDE-BINDING PROTEIN-RELATED"/>
    <property type="match status" value="1"/>
</dbReference>
<comment type="similarity">
    <text evidence="2">Belongs to the bacterial solute-binding protein 5 family.</text>
</comment>